<sequence>MAGKCCGEPELPKVMSDVTLVDPRIINPEFVNTKFTTDCKGRDVTEDTPVVSCMNITKDGILASKDAGNVVKVGSDGGVFLNGNKAATDPKTVAVVDAAGNIGMPISKDAGNEARKGSDGGLYVPESVTTITGKDGNKHASGTCIPSCAQTQDMINASIPDIAGIARTVVHDTVNFKNCAGQEHALDATIPSCAELTDAIRTAIAKGLINPAELISSDAGNAIKVGSDGKIFVDASSSSGGGSNYGTIIYVTADSFIATAHGGRRSYEFEVSGLEPNTSYTIKVDHPNDLNDGYHDEWRGFTTDSTGAYRGSSTSVAGPSDTHIQASYRDLFKSGTTTRVGNLRIIHDDRTRSDTGGVLITDQIG</sequence>
<organism evidence="1 2">
    <name type="scientific">Pelistega indica</name>
    <dbReference type="NCBI Taxonomy" id="1414851"/>
    <lineage>
        <taxon>Bacteria</taxon>
        <taxon>Pseudomonadati</taxon>
        <taxon>Pseudomonadota</taxon>
        <taxon>Betaproteobacteria</taxon>
        <taxon>Burkholderiales</taxon>
        <taxon>Alcaligenaceae</taxon>
        <taxon>Pelistega</taxon>
    </lineage>
</organism>
<dbReference type="EMBL" id="AYSV01000121">
    <property type="protein sequence ID" value="ETD67433.1"/>
    <property type="molecule type" value="Genomic_DNA"/>
</dbReference>
<reference evidence="1 2" key="1">
    <citation type="submission" date="2013-11" db="EMBL/GenBank/DDBJ databases">
        <title>Genomic analysis of Pelistega sp. HM-7.</title>
        <authorList>
            <person name="Kumbhare S.V."/>
            <person name="Shetty S.A."/>
            <person name="Sharma O."/>
            <person name="Dhotre D.P."/>
        </authorList>
    </citation>
    <scope>NUCLEOTIDE SEQUENCE [LARGE SCALE GENOMIC DNA]</scope>
    <source>
        <strain evidence="1 2">HM-7</strain>
    </source>
</reference>
<proteinExistence type="predicted"/>
<gene>
    <name evidence="1" type="ORF">V757_11450</name>
</gene>
<dbReference type="RefSeq" id="WP_023952906.1">
    <property type="nucleotide sequence ID" value="NZ_AYSV01000121.1"/>
</dbReference>
<evidence type="ECO:0000313" key="1">
    <source>
        <dbReference type="EMBL" id="ETD67433.1"/>
    </source>
</evidence>
<dbReference type="AlphaFoldDB" id="V8FUN9"/>
<dbReference type="Proteomes" id="UP000018766">
    <property type="component" value="Unassembled WGS sequence"/>
</dbReference>
<keyword evidence="2" id="KW-1185">Reference proteome</keyword>
<name>V8FUN9_9BURK</name>
<accession>V8FUN9</accession>
<evidence type="ECO:0000313" key="2">
    <source>
        <dbReference type="Proteomes" id="UP000018766"/>
    </source>
</evidence>
<comment type="caution">
    <text evidence="1">The sequence shown here is derived from an EMBL/GenBank/DDBJ whole genome shotgun (WGS) entry which is preliminary data.</text>
</comment>
<protein>
    <submittedName>
        <fullName evidence="1">Uncharacterized protein</fullName>
    </submittedName>
</protein>